<reference evidence="1" key="1">
    <citation type="submission" date="2020-02" db="EMBL/GenBank/DDBJ databases">
        <authorList>
            <consortium name="GenomeTrakr network: Whole genome sequencing for foodborne pathogen traceback"/>
        </authorList>
    </citation>
    <scope>NUCLEOTIDE SEQUENCE</scope>
    <source>
        <strain evidence="1">CFSAN046653</strain>
    </source>
</reference>
<evidence type="ECO:0000313" key="2">
    <source>
        <dbReference type="Proteomes" id="UP000775646"/>
    </source>
</evidence>
<organism evidence="1 2">
    <name type="scientific">Escherichia coli</name>
    <dbReference type="NCBI Taxonomy" id="562"/>
    <lineage>
        <taxon>Bacteria</taxon>
        <taxon>Pseudomonadati</taxon>
        <taxon>Pseudomonadota</taxon>
        <taxon>Gammaproteobacteria</taxon>
        <taxon>Enterobacterales</taxon>
        <taxon>Enterobacteriaceae</taxon>
        <taxon>Escherichia</taxon>
    </lineage>
</organism>
<gene>
    <name evidence="1" type="ORF">BCB93_005549</name>
</gene>
<feature type="non-terminal residue" evidence="1">
    <location>
        <position position="89"/>
    </location>
</feature>
<accession>A0AAI9FHC9</accession>
<dbReference type="AlphaFoldDB" id="A0AAI9FHC9"/>
<comment type="caution">
    <text evidence="1">The sequence shown here is derived from an EMBL/GenBank/DDBJ whole genome shotgun (WGS) entry which is preliminary data.</text>
</comment>
<name>A0AAI9FHC9_ECOLX</name>
<dbReference type="GO" id="GO:0006508">
    <property type="term" value="P:proteolysis"/>
    <property type="evidence" value="ECO:0007669"/>
    <property type="project" value="UniProtKB-KW"/>
</dbReference>
<feature type="non-terminal residue" evidence="1">
    <location>
        <position position="1"/>
    </location>
</feature>
<evidence type="ECO:0000313" key="1">
    <source>
        <dbReference type="EMBL" id="EFI6955723.1"/>
    </source>
</evidence>
<sequence>VYNGMTLREWARMSLTERGIGVASYNPMQMVGLALTHSTSDFGNILLDVSNKGLIQGWEESEETFQKWTRKGRLSDFKTAYRVGMGGFG</sequence>
<keyword evidence="1" id="KW-0378">Hydrolase</keyword>
<dbReference type="EMBL" id="AASZRA010000210">
    <property type="protein sequence ID" value="EFI6955723.1"/>
    <property type="molecule type" value="Genomic_DNA"/>
</dbReference>
<dbReference type="GO" id="GO:0008233">
    <property type="term" value="F:peptidase activity"/>
    <property type="evidence" value="ECO:0007669"/>
    <property type="project" value="UniProtKB-KW"/>
</dbReference>
<protein>
    <submittedName>
        <fullName evidence="1">Clp protease ClpP</fullName>
    </submittedName>
</protein>
<dbReference type="Proteomes" id="UP000775646">
    <property type="component" value="Unassembled WGS sequence"/>
</dbReference>
<keyword evidence="1" id="KW-0645">Protease</keyword>
<proteinExistence type="predicted"/>